<name>A0A2G6E142_9BACT</name>
<keyword evidence="1" id="KW-0472">Membrane</keyword>
<dbReference type="EMBL" id="PDPS01000094">
    <property type="protein sequence ID" value="PID55481.1"/>
    <property type="molecule type" value="Genomic_DNA"/>
</dbReference>
<organism evidence="2 3">
    <name type="scientific">candidate division KSB3 bacterium</name>
    <dbReference type="NCBI Taxonomy" id="2044937"/>
    <lineage>
        <taxon>Bacteria</taxon>
        <taxon>candidate division KSB3</taxon>
    </lineage>
</organism>
<evidence type="ECO:0000256" key="1">
    <source>
        <dbReference type="SAM" id="Phobius"/>
    </source>
</evidence>
<gene>
    <name evidence="2" type="ORF">CSB45_15810</name>
</gene>
<dbReference type="Proteomes" id="UP000229740">
    <property type="component" value="Unassembled WGS sequence"/>
</dbReference>
<keyword evidence="1" id="KW-1133">Transmembrane helix</keyword>
<comment type="caution">
    <text evidence="2">The sequence shown here is derived from an EMBL/GenBank/DDBJ whole genome shotgun (WGS) entry which is preliminary data.</text>
</comment>
<reference evidence="2 3" key="1">
    <citation type="submission" date="2017-10" db="EMBL/GenBank/DDBJ databases">
        <title>Novel microbial diversity and functional potential in the marine mammal oral microbiome.</title>
        <authorList>
            <person name="Dudek N.K."/>
            <person name="Sun C.L."/>
            <person name="Burstein D."/>
            <person name="Kantor R.S."/>
            <person name="Aliaga Goltsman D.S."/>
            <person name="Bik E.M."/>
            <person name="Thomas B.C."/>
            <person name="Banfield J.F."/>
            <person name="Relman D.A."/>
        </authorList>
    </citation>
    <scope>NUCLEOTIDE SEQUENCE [LARGE SCALE GENOMIC DNA]</scope>
    <source>
        <strain evidence="2">DOLZORAL124_49_17</strain>
    </source>
</reference>
<feature type="non-terminal residue" evidence="2">
    <location>
        <position position="1"/>
    </location>
</feature>
<protein>
    <submittedName>
        <fullName evidence="2">Uncharacterized protein</fullName>
    </submittedName>
</protein>
<feature type="transmembrane region" description="Helical" evidence="1">
    <location>
        <begin position="39"/>
        <end position="57"/>
    </location>
</feature>
<dbReference type="AlphaFoldDB" id="A0A2G6E142"/>
<evidence type="ECO:0000313" key="2">
    <source>
        <dbReference type="EMBL" id="PID55481.1"/>
    </source>
</evidence>
<proteinExistence type="predicted"/>
<feature type="transmembrane region" description="Helical" evidence="1">
    <location>
        <begin position="63"/>
        <end position="84"/>
    </location>
</feature>
<accession>A0A2G6E142</accession>
<feature type="transmembrane region" description="Helical" evidence="1">
    <location>
        <begin position="6"/>
        <end position="27"/>
    </location>
</feature>
<keyword evidence="1" id="KW-0812">Transmembrane</keyword>
<evidence type="ECO:0000313" key="3">
    <source>
        <dbReference type="Proteomes" id="UP000229740"/>
    </source>
</evidence>
<sequence>FVTTAVSPLILFTVFYAVVCAVTLIASRQNTSYTPKKKKTFLVLASTLFFAGCVALAGFRYDMIFNVVSVAGCIIIFILLYNTLRAKITS</sequence>